<dbReference type="InterPro" id="IPR036453">
    <property type="entry name" value="GluRdtase_dimer_dom_sf"/>
</dbReference>
<dbReference type="PIRSF" id="PIRSF000445">
    <property type="entry name" value="4pyrrol_synth_GluRdtase"/>
    <property type="match status" value="1"/>
</dbReference>
<feature type="binding site" evidence="8 10">
    <location>
        <position position="106"/>
    </location>
    <ligand>
        <name>substrate</name>
    </ligand>
</feature>
<dbReference type="PROSITE" id="PS00747">
    <property type="entry name" value="GLUTR"/>
    <property type="match status" value="1"/>
</dbReference>
<dbReference type="EC" id="1.2.1.70" evidence="3 8"/>
<organism evidence="18 19">
    <name type="scientific">Acetobacterium wieringae</name>
    <dbReference type="NCBI Taxonomy" id="52694"/>
    <lineage>
        <taxon>Bacteria</taxon>
        <taxon>Bacillati</taxon>
        <taxon>Bacillota</taxon>
        <taxon>Clostridia</taxon>
        <taxon>Eubacteriales</taxon>
        <taxon>Eubacteriaceae</taxon>
        <taxon>Acetobacterium</taxon>
    </lineage>
</organism>
<dbReference type="GO" id="GO:0050661">
    <property type="term" value="F:NADP binding"/>
    <property type="evidence" value="ECO:0007669"/>
    <property type="project" value="InterPro"/>
</dbReference>
<dbReference type="AlphaFoldDB" id="A0A1F2PLK7"/>
<evidence type="ECO:0000256" key="11">
    <source>
        <dbReference type="PIRSR" id="PIRSR000445-3"/>
    </source>
</evidence>
<evidence type="ECO:0000256" key="5">
    <source>
        <dbReference type="ARBA" id="ARBA00023002"/>
    </source>
</evidence>
<keyword evidence="4 8" id="KW-0521">NADP</keyword>
<dbReference type="InterPro" id="IPR036343">
    <property type="entry name" value="GluRdtase_N_sf"/>
</dbReference>
<keyword evidence="6 8" id="KW-0627">Porphyrin biosynthesis</keyword>
<evidence type="ECO:0000256" key="14">
    <source>
        <dbReference type="SAM" id="Coils"/>
    </source>
</evidence>
<accession>A0A1F2PLK7</accession>
<feature type="domain" description="Tetrapyrrole biosynthesis glutamyl-tRNA reductase dimerisation" evidence="15">
    <location>
        <begin position="317"/>
        <end position="397"/>
    </location>
</feature>
<evidence type="ECO:0000313" key="18">
    <source>
        <dbReference type="EMBL" id="OFV72268.1"/>
    </source>
</evidence>
<feature type="binding site" evidence="8 10">
    <location>
        <begin position="111"/>
        <end position="113"/>
    </location>
    <ligand>
        <name>substrate</name>
    </ligand>
</feature>
<evidence type="ECO:0000256" key="13">
    <source>
        <dbReference type="RuleBase" id="RU000584"/>
    </source>
</evidence>
<dbReference type="InterPro" id="IPR000343">
    <property type="entry name" value="4pyrrol_synth_GluRdtase"/>
</dbReference>
<keyword evidence="14" id="KW-0175">Coiled coil</keyword>
<dbReference type="Pfam" id="PF05201">
    <property type="entry name" value="GlutR_N"/>
    <property type="match status" value="1"/>
</dbReference>
<evidence type="ECO:0000256" key="7">
    <source>
        <dbReference type="ARBA" id="ARBA00047464"/>
    </source>
</evidence>
<gene>
    <name evidence="8 18" type="primary">hemA</name>
    <name evidence="18" type="ORF">ACWI_01790</name>
</gene>
<comment type="caution">
    <text evidence="18">The sequence shown here is derived from an EMBL/GenBank/DDBJ whole genome shotgun (WGS) entry which is preliminary data.</text>
</comment>
<dbReference type="STRING" id="52694.ACWI_01790"/>
<dbReference type="SUPFAM" id="SSF69742">
    <property type="entry name" value="Glutamyl tRNA-reductase catalytic, N-terminal domain"/>
    <property type="match status" value="1"/>
</dbReference>
<protein>
    <recommendedName>
        <fullName evidence="3 8">Glutamyl-tRNA reductase</fullName>
        <shortName evidence="8">GluTR</shortName>
        <ecNumber evidence="3 8">1.2.1.70</ecNumber>
    </recommendedName>
</protein>
<dbReference type="GO" id="GO:0019353">
    <property type="term" value="P:protoporphyrinogen IX biosynthetic process from glutamate"/>
    <property type="evidence" value="ECO:0007669"/>
    <property type="project" value="TreeGrafter"/>
</dbReference>
<evidence type="ECO:0000259" key="15">
    <source>
        <dbReference type="Pfam" id="PF00745"/>
    </source>
</evidence>
<dbReference type="SUPFAM" id="SSF69075">
    <property type="entry name" value="Glutamyl tRNA-reductase dimerization domain"/>
    <property type="match status" value="1"/>
</dbReference>
<feature type="coiled-coil region" evidence="14">
    <location>
        <begin position="335"/>
        <end position="367"/>
    </location>
</feature>
<proteinExistence type="inferred from homology"/>
<dbReference type="InterPro" id="IPR018214">
    <property type="entry name" value="GluRdtase_CS"/>
</dbReference>
<dbReference type="FunFam" id="3.30.460.30:FF:000001">
    <property type="entry name" value="Glutamyl-tRNA reductase"/>
    <property type="match status" value="1"/>
</dbReference>
<evidence type="ECO:0000256" key="1">
    <source>
        <dbReference type="ARBA" id="ARBA00005059"/>
    </source>
</evidence>
<dbReference type="HAMAP" id="MF_00087">
    <property type="entry name" value="Glu_tRNA_reductase"/>
    <property type="match status" value="1"/>
</dbReference>
<dbReference type="Pfam" id="PF00745">
    <property type="entry name" value="GlutR_dimer"/>
    <property type="match status" value="1"/>
</dbReference>
<feature type="binding site" evidence="8 11">
    <location>
        <begin position="187"/>
        <end position="192"/>
    </location>
    <ligand>
        <name>NADP(+)</name>
        <dbReference type="ChEBI" id="CHEBI:58349"/>
    </ligand>
</feature>
<keyword evidence="5 8" id="KW-0560">Oxidoreductase</keyword>
<evidence type="ECO:0000256" key="9">
    <source>
        <dbReference type="PIRSR" id="PIRSR000445-1"/>
    </source>
</evidence>
<feature type="binding site" evidence="8 10">
    <location>
        <begin position="49"/>
        <end position="52"/>
    </location>
    <ligand>
        <name>substrate</name>
    </ligand>
</feature>
<evidence type="ECO:0000256" key="2">
    <source>
        <dbReference type="ARBA" id="ARBA00005916"/>
    </source>
</evidence>
<sequence>MKLVVAGINHKDTPLEIREKGAFLHRTLNEAIRTLLKEKDIAEVIILSTCNRSEIYVSTRHPEAAGKILTDFYLSEKSAELAPYLFVKKEREAMVHLYEVVTGLDSMILGEDQILGQVKDALEKSQAIKGCGKYLTKMFREAITFTKKVKTDYKISETPLSLSSTAVKHIKREYPKDYGDKKILIIGSGKMGVLALRYMKAEGFQNPYMTNRTFHNMDQCEAIHENVQTIHYEDRYAIIPEMDVIITATASPHVVLKADEMKPLHKPLTVIDLALPRDVEEAVGNLPMVTLLTIDDFKNIMDEKMAYRVKVAEKIAAEIQDEIDGLLSWVTHAKVDNMVRDLNETSRQLAEETIENLCGKLNLTEKEEVYLAKVIRSKFREMVMPPIKQLKSLECEEEIIGIEKTVTYLFPGIQDKKTLADQQNDDTAVI</sequence>
<dbReference type="GO" id="GO:0008883">
    <property type="term" value="F:glutamyl-tRNA reductase activity"/>
    <property type="evidence" value="ECO:0007669"/>
    <property type="project" value="UniProtKB-UniRule"/>
</dbReference>
<comment type="pathway">
    <text evidence="1 8 13">Porphyrin-containing compound metabolism; protoporphyrin-IX biosynthesis; 5-aminolevulinate from L-glutamyl-tRNA(Glu): step 1/2.</text>
</comment>
<evidence type="ECO:0000256" key="6">
    <source>
        <dbReference type="ARBA" id="ARBA00023244"/>
    </source>
</evidence>
<evidence type="ECO:0000256" key="4">
    <source>
        <dbReference type="ARBA" id="ARBA00022857"/>
    </source>
</evidence>
<dbReference type="NCBIfam" id="TIGR01035">
    <property type="entry name" value="hemA"/>
    <property type="match status" value="1"/>
</dbReference>
<feature type="active site" description="Nucleophile" evidence="8 9">
    <location>
        <position position="50"/>
    </location>
</feature>
<dbReference type="InterPro" id="IPR015896">
    <property type="entry name" value="4pyrrol_synth_GluRdtase_dimer"/>
</dbReference>
<feature type="binding site" evidence="8 10">
    <location>
        <position position="117"/>
    </location>
    <ligand>
        <name>substrate</name>
    </ligand>
</feature>
<dbReference type="OrthoDB" id="110209at2"/>
<name>A0A1F2PLK7_9FIRM</name>
<dbReference type="Proteomes" id="UP000176244">
    <property type="component" value="Unassembled WGS sequence"/>
</dbReference>
<comment type="domain">
    <text evidence="8">Possesses an unusual extended V-shaped dimeric structure with each monomer consisting of three distinct domains arranged along a curved 'spinal' alpha-helix. The N-terminal catalytic domain specifically recognizes the glutamate moiety of the substrate. The second domain is the NADPH-binding domain, and the third C-terminal domain is responsible for dimerization.</text>
</comment>
<evidence type="ECO:0000259" key="16">
    <source>
        <dbReference type="Pfam" id="PF01488"/>
    </source>
</evidence>
<dbReference type="Gene3D" id="3.30.460.30">
    <property type="entry name" value="Glutamyl-tRNA reductase, N-terminal domain"/>
    <property type="match status" value="1"/>
</dbReference>
<dbReference type="PANTHER" id="PTHR43013">
    <property type="entry name" value="GLUTAMYL-TRNA REDUCTASE"/>
    <property type="match status" value="1"/>
</dbReference>
<comment type="miscellaneous">
    <text evidence="8">During catalysis, the active site Cys acts as a nucleophile attacking the alpha-carbonyl group of tRNA-bound glutamate with the formation of a thioester intermediate between enzyme and glutamate, and the concomitant release of tRNA(Glu). The thioester intermediate is finally reduced by direct hydride transfer from NADPH, to form the product GSA.</text>
</comment>
<feature type="domain" description="Glutamyl-tRNA reductase N-terminal" evidence="17">
    <location>
        <begin position="7"/>
        <end position="152"/>
    </location>
</feature>
<dbReference type="InterPro" id="IPR015895">
    <property type="entry name" value="4pyrrol_synth_GluRdtase_N"/>
</dbReference>
<feature type="domain" description="Quinate/shikimate 5-dehydrogenase/glutamyl-tRNA reductase" evidence="16">
    <location>
        <begin position="177"/>
        <end position="300"/>
    </location>
</feature>
<evidence type="ECO:0000256" key="10">
    <source>
        <dbReference type="PIRSR" id="PIRSR000445-2"/>
    </source>
</evidence>
<feature type="site" description="Important for activity" evidence="8 12">
    <location>
        <position position="96"/>
    </location>
</feature>
<reference evidence="18 19" key="1">
    <citation type="submission" date="2015-09" db="EMBL/GenBank/DDBJ databases">
        <title>Genome sequence of Acetobacterium wieringae DSM 1911.</title>
        <authorList>
            <person name="Poehlein A."/>
            <person name="Bengelsdorf F.R."/>
            <person name="Schiel-Bengelsdorf B."/>
            <person name="Duerre P."/>
            <person name="Daniel R."/>
        </authorList>
    </citation>
    <scope>NUCLEOTIDE SEQUENCE [LARGE SCALE GENOMIC DNA]</scope>
    <source>
        <strain evidence="18 19">DSM 1911</strain>
    </source>
</reference>
<evidence type="ECO:0000256" key="3">
    <source>
        <dbReference type="ARBA" id="ARBA00012970"/>
    </source>
</evidence>
<dbReference type="UniPathway" id="UPA00251">
    <property type="reaction ID" value="UER00316"/>
</dbReference>
<comment type="similarity">
    <text evidence="2 8 13">Belongs to the glutamyl-tRNA reductase family.</text>
</comment>
<evidence type="ECO:0000256" key="12">
    <source>
        <dbReference type="PIRSR" id="PIRSR000445-4"/>
    </source>
</evidence>
<dbReference type="SUPFAM" id="SSF51735">
    <property type="entry name" value="NAD(P)-binding Rossmann-fold domains"/>
    <property type="match status" value="1"/>
</dbReference>
<dbReference type="EMBL" id="LKEU01000010">
    <property type="protein sequence ID" value="OFV72268.1"/>
    <property type="molecule type" value="Genomic_DNA"/>
</dbReference>
<dbReference type="CDD" id="cd05213">
    <property type="entry name" value="NAD_bind_Glutamyl_tRNA_reduct"/>
    <property type="match status" value="1"/>
</dbReference>
<comment type="function">
    <text evidence="8">Catalyzes the NADPH-dependent reduction of glutamyl-tRNA(Glu) to glutamate 1-semialdehyde (GSA).</text>
</comment>
<dbReference type="InterPro" id="IPR036291">
    <property type="entry name" value="NAD(P)-bd_dom_sf"/>
</dbReference>
<comment type="subunit">
    <text evidence="8">Homodimer.</text>
</comment>
<evidence type="ECO:0000313" key="19">
    <source>
        <dbReference type="Proteomes" id="UP000176244"/>
    </source>
</evidence>
<evidence type="ECO:0000259" key="17">
    <source>
        <dbReference type="Pfam" id="PF05201"/>
    </source>
</evidence>
<dbReference type="Gene3D" id="3.40.50.720">
    <property type="entry name" value="NAD(P)-binding Rossmann-like Domain"/>
    <property type="match status" value="1"/>
</dbReference>
<dbReference type="RefSeq" id="WP_070369552.1">
    <property type="nucleotide sequence ID" value="NZ_CP097897.1"/>
</dbReference>
<evidence type="ECO:0000256" key="8">
    <source>
        <dbReference type="HAMAP-Rule" id="MF_00087"/>
    </source>
</evidence>
<dbReference type="InterPro" id="IPR006151">
    <property type="entry name" value="Shikm_DH/Glu-tRNA_Rdtase"/>
</dbReference>
<comment type="catalytic activity">
    <reaction evidence="7 8 13">
        <text>(S)-4-amino-5-oxopentanoate + tRNA(Glu) + NADP(+) = L-glutamyl-tRNA(Glu) + NADPH + H(+)</text>
        <dbReference type="Rhea" id="RHEA:12344"/>
        <dbReference type="Rhea" id="RHEA-COMP:9663"/>
        <dbReference type="Rhea" id="RHEA-COMP:9680"/>
        <dbReference type="ChEBI" id="CHEBI:15378"/>
        <dbReference type="ChEBI" id="CHEBI:57501"/>
        <dbReference type="ChEBI" id="CHEBI:57783"/>
        <dbReference type="ChEBI" id="CHEBI:58349"/>
        <dbReference type="ChEBI" id="CHEBI:78442"/>
        <dbReference type="ChEBI" id="CHEBI:78520"/>
        <dbReference type="EC" id="1.2.1.70"/>
    </reaction>
</comment>
<dbReference type="Pfam" id="PF01488">
    <property type="entry name" value="Shikimate_DH"/>
    <property type="match status" value="1"/>
</dbReference>
<dbReference type="PANTHER" id="PTHR43013:SF1">
    <property type="entry name" value="GLUTAMYL-TRNA REDUCTASE"/>
    <property type="match status" value="1"/>
</dbReference>